<name>A0AAV7U6I8_PLEWA</name>
<dbReference type="EMBL" id="JANPWB010000005">
    <property type="protein sequence ID" value="KAJ1184445.1"/>
    <property type="molecule type" value="Genomic_DNA"/>
</dbReference>
<evidence type="ECO:0000313" key="1">
    <source>
        <dbReference type="EMBL" id="KAJ1184445.1"/>
    </source>
</evidence>
<accession>A0AAV7U6I8</accession>
<evidence type="ECO:0000313" key="2">
    <source>
        <dbReference type="Proteomes" id="UP001066276"/>
    </source>
</evidence>
<keyword evidence="2" id="KW-1185">Reference proteome</keyword>
<reference evidence="1" key="1">
    <citation type="journal article" date="2022" name="bioRxiv">
        <title>Sequencing and chromosome-scale assembly of the giantPleurodeles waltlgenome.</title>
        <authorList>
            <person name="Brown T."/>
            <person name="Elewa A."/>
            <person name="Iarovenko S."/>
            <person name="Subramanian E."/>
            <person name="Araus A.J."/>
            <person name="Petzold A."/>
            <person name="Susuki M."/>
            <person name="Suzuki K.-i.T."/>
            <person name="Hayashi T."/>
            <person name="Toyoda A."/>
            <person name="Oliveira C."/>
            <person name="Osipova E."/>
            <person name="Leigh N.D."/>
            <person name="Simon A."/>
            <person name="Yun M.H."/>
        </authorList>
    </citation>
    <scope>NUCLEOTIDE SEQUENCE</scope>
    <source>
        <strain evidence="1">20211129_DDA</strain>
        <tissue evidence="1">Liver</tissue>
    </source>
</reference>
<comment type="caution">
    <text evidence="1">The sequence shown here is derived from an EMBL/GenBank/DDBJ whole genome shotgun (WGS) entry which is preliminary data.</text>
</comment>
<organism evidence="1 2">
    <name type="scientific">Pleurodeles waltl</name>
    <name type="common">Iberian ribbed newt</name>
    <dbReference type="NCBI Taxonomy" id="8319"/>
    <lineage>
        <taxon>Eukaryota</taxon>
        <taxon>Metazoa</taxon>
        <taxon>Chordata</taxon>
        <taxon>Craniata</taxon>
        <taxon>Vertebrata</taxon>
        <taxon>Euteleostomi</taxon>
        <taxon>Amphibia</taxon>
        <taxon>Batrachia</taxon>
        <taxon>Caudata</taxon>
        <taxon>Salamandroidea</taxon>
        <taxon>Salamandridae</taxon>
        <taxon>Pleurodelinae</taxon>
        <taxon>Pleurodeles</taxon>
    </lineage>
</organism>
<sequence>MACARQSKERRKPPYFRDMKRAVKAKDQGPMRLVVTSSKYPNLDENLQVMLEKARPLLARQGKDLVNQQMMEAVGAGAPKKCKGAQEGLAGAKWRCAEEPCTVPTRPKDGDCSRMVPPTKSLPGLGQGGRWSPRTTGITGAGLFHI</sequence>
<dbReference type="AlphaFoldDB" id="A0AAV7U6I8"/>
<gene>
    <name evidence="1" type="ORF">NDU88_001251</name>
</gene>
<protein>
    <submittedName>
        <fullName evidence="1">Uncharacterized protein</fullName>
    </submittedName>
</protein>
<proteinExistence type="predicted"/>
<dbReference type="Proteomes" id="UP001066276">
    <property type="component" value="Chromosome 3_1"/>
</dbReference>